<dbReference type="InterPro" id="IPR013430">
    <property type="entry name" value="Toxin_antidote_HigA"/>
</dbReference>
<reference evidence="4 6" key="1">
    <citation type="submission" date="2023-05" db="EMBL/GenBank/DDBJ databases">
        <title>Cataloging the Phylogenetic Diversity of Human Bladder Bacteria.</title>
        <authorList>
            <person name="Du J."/>
        </authorList>
    </citation>
    <scope>NUCLEOTIDE SEQUENCE</scope>
    <source>
        <strain evidence="4">UMB6789</strain>
        <strain evidence="3 6">UMB6972</strain>
    </source>
</reference>
<feature type="domain" description="HTH cro/C1-type" evidence="2">
    <location>
        <begin position="19"/>
        <end position="74"/>
    </location>
</feature>
<dbReference type="AlphaFoldDB" id="A0AAW6Y116"/>
<dbReference type="InterPro" id="IPR010982">
    <property type="entry name" value="Lambda_DNA-bd_dom_sf"/>
</dbReference>
<gene>
    <name evidence="3" type="ORF">QP355_01520</name>
    <name evidence="4" type="ORF">QP372_02885</name>
</gene>
<dbReference type="PROSITE" id="PS50943">
    <property type="entry name" value="HTH_CROC1"/>
    <property type="match status" value="1"/>
</dbReference>
<sequence>MSTSTTTTDNYLSTPGEILREEFMEPLKISSYKLAHTIGTSQTAIGEILNGKRSISVTMAYKLSKAFRTTPDFWLNLQRDYDILRFDESSIGNITPLVSA</sequence>
<proteinExistence type="predicted"/>
<dbReference type="RefSeq" id="WP_004116234.1">
    <property type="nucleotide sequence ID" value="NZ_JABUHJ010000001.1"/>
</dbReference>
<evidence type="ECO:0000313" key="3">
    <source>
        <dbReference type="EMBL" id="MDK6861334.1"/>
    </source>
</evidence>
<evidence type="ECO:0000313" key="6">
    <source>
        <dbReference type="Proteomes" id="UP001238969"/>
    </source>
</evidence>
<dbReference type="PANTHER" id="PTHR36924:SF1">
    <property type="entry name" value="ANTITOXIN HIGA-1"/>
    <property type="match status" value="1"/>
</dbReference>
<accession>A0AAW6Y116</accession>
<name>A0AAW6Y116_GARVA</name>
<comment type="caution">
    <text evidence="4">The sequence shown here is derived from an EMBL/GenBank/DDBJ whole genome shotgun (WGS) entry which is preliminary data.</text>
</comment>
<dbReference type="GO" id="GO:0003677">
    <property type="term" value="F:DNA binding"/>
    <property type="evidence" value="ECO:0007669"/>
    <property type="project" value="UniProtKB-KW"/>
</dbReference>
<dbReference type="Proteomes" id="UP001238969">
    <property type="component" value="Unassembled WGS sequence"/>
</dbReference>
<dbReference type="EMBL" id="JASOLZ010000002">
    <property type="protein sequence ID" value="MDK6861334.1"/>
    <property type="molecule type" value="Genomic_DNA"/>
</dbReference>
<dbReference type="Proteomes" id="UP001237784">
    <property type="component" value="Unassembled WGS sequence"/>
</dbReference>
<evidence type="ECO:0000256" key="1">
    <source>
        <dbReference type="ARBA" id="ARBA00023125"/>
    </source>
</evidence>
<dbReference type="Pfam" id="PF01381">
    <property type="entry name" value="HTH_3"/>
    <property type="match status" value="1"/>
</dbReference>
<dbReference type="EMBL" id="JASOME010000002">
    <property type="protein sequence ID" value="MDK7063463.1"/>
    <property type="molecule type" value="Genomic_DNA"/>
</dbReference>
<dbReference type="SMART" id="SM00530">
    <property type="entry name" value="HTH_XRE"/>
    <property type="match status" value="1"/>
</dbReference>
<organism evidence="4 5">
    <name type="scientific">Gardnerella vaginalis</name>
    <dbReference type="NCBI Taxonomy" id="2702"/>
    <lineage>
        <taxon>Bacteria</taxon>
        <taxon>Bacillati</taxon>
        <taxon>Actinomycetota</taxon>
        <taxon>Actinomycetes</taxon>
        <taxon>Bifidobacteriales</taxon>
        <taxon>Bifidobacteriaceae</taxon>
        <taxon>Gardnerella</taxon>
    </lineage>
</organism>
<dbReference type="SUPFAM" id="SSF47413">
    <property type="entry name" value="lambda repressor-like DNA-binding domains"/>
    <property type="match status" value="1"/>
</dbReference>
<dbReference type="InterPro" id="IPR001387">
    <property type="entry name" value="Cro/C1-type_HTH"/>
</dbReference>
<keyword evidence="1" id="KW-0238">DNA-binding</keyword>
<evidence type="ECO:0000313" key="5">
    <source>
        <dbReference type="Proteomes" id="UP001237784"/>
    </source>
</evidence>
<protein>
    <submittedName>
        <fullName evidence="4">HigA family addiction module antitoxin</fullName>
    </submittedName>
</protein>
<dbReference type="PANTHER" id="PTHR36924">
    <property type="entry name" value="ANTITOXIN HIGA-1"/>
    <property type="match status" value="1"/>
</dbReference>
<evidence type="ECO:0000259" key="2">
    <source>
        <dbReference type="PROSITE" id="PS50943"/>
    </source>
</evidence>
<dbReference type="CDD" id="cd00093">
    <property type="entry name" value="HTH_XRE"/>
    <property type="match status" value="1"/>
</dbReference>
<dbReference type="NCBIfam" id="TIGR02607">
    <property type="entry name" value="antidote_HigA"/>
    <property type="match status" value="1"/>
</dbReference>
<evidence type="ECO:0000313" key="4">
    <source>
        <dbReference type="EMBL" id="MDK7063463.1"/>
    </source>
</evidence>
<dbReference type="Gene3D" id="1.10.260.40">
    <property type="entry name" value="lambda repressor-like DNA-binding domains"/>
    <property type="match status" value="1"/>
</dbReference>